<sequence>MSDTFGTSPSAFAGIAASFNSAVFTDDFSGEATEFHIGAASELAGSFQEPNRAKVVASIQGLREMANTVKASIDTAYHVGTNPAKTEEEIQVLKMTLEQVSHVLRETGLGALPMIVLGEPIPSDSQLLTDANRCIDILHQQLMKRQEGAANIANLLHAQVQSVPIRR</sequence>
<organism evidence="1 2">
    <name type="scientific">Cylindrobasidium torrendii FP15055 ss-10</name>
    <dbReference type="NCBI Taxonomy" id="1314674"/>
    <lineage>
        <taxon>Eukaryota</taxon>
        <taxon>Fungi</taxon>
        <taxon>Dikarya</taxon>
        <taxon>Basidiomycota</taxon>
        <taxon>Agaricomycotina</taxon>
        <taxon>Agaricomycetes</taxon>
        <taxon>Agaricomycetidae</taxon>
        <taxon>Agaricales</taxon>
        <taxon>Marasmiineae</taxon>
        <taxon>Physalacriaceae</taxon>
        <taxon>Cylindrobasidium</taxon>
    </lineage>
</organism>
<dbReference type="AlphaFoldDB" id="A0A0D7BPP5"/>
<keyword evidence="2" id="KW-1185">Reference proteome</keyword>
<gene>
    <name evidence="1" type="ORF">CYLTODRAFT_450738</name>
</gene>
<reference evidence="1 2" key="1">
    <citation type="journal article" date="2015" name="Fungal Genet. Biol.">
        <title>Evolution of novel wood decay mechanisms in Agaricales revealed by the genome sequences of Fistulina hepatica and Cylindrobasidium torrendii.</title>
        <authorList>
            <person name="Floudas D."/>
            <person name="Held B.W."/>
            <person name="Riley R."/>
            <person name="Nagy L.G."/>
            <person name="Koehler G."/>
            <person name="Ransdell A.S."/>
            <person name="Younus H."/>
            <person name="Chow J."/>
            <person name="Chiniquy J."/>
            <person name="Lipzen A."/>
            <person name="Tritt A."/>
            <person name="Sun H."/>
            <person name="Haridas S."/>
            <person name="LaButti K."/>
            <person name="Ohm R.A."/>
            <person name="Kues U."/>
            <person name="Blanchette R.A."/>
            <person name="Grigoriev I.V."/>
            <person name="Minto R.E."/>
            <person name="Hibbett D.S."/>
        </authorList>
    </citation>
    <scope>NUCLEOTIDE SEQUENCE [LARGE SCALE GENOMIC DNA]</scope>
    <source>
        <strain evidence="1 2">FP15055 ss-10</strain>
    </source>
</reference>
<evidence type="ECO:0000313" key="2">
    <source>
        <dbReference type="Proteomes" id="UP000054007"/>
    </source>
</evidence>
<evidence type="ECO:0000313" key="1">
    <source>
        <dbReference type="EMBL" id="KIY71571.1"/>
    </source>
</evidence>
<accession>A0A0D7BPP5</accession>
<dbReference type="EMBL" id="KN880453">
    <property type="protein sequence ID" value="KIY71571.1"/>
    <property type="molecule type" value="Genomic_DNA"/>
</dbReference>
<dbReference type="STRING" id="1314674.A0A0D7BPP5"/>
<name>A0A0D7BPP5_9AGAR</name>
<protein>
    <submittedName>
        <fullName evidence="1">Uncharacterized protein</fullName>
    </submittedName>
</protein>
<dbReference type="Proteomes" id="UP000054007">
    <property type="component" value="Unassembled WGS sequence"/>
</dbReference>
<dbReference type="OrthoDB" id="3203574at2759"/>
<proteinExistence type="predicted"/>